<feature type="domain" description="DUF8055" evidence="1">
    <location>
        <begin position="4"/>
        <end position="118"/>
    </location>
</feature>
<dbReference type="EMBL" id="JAMQON010000001">
    <property type="protein sequence ID" value="MDS0258771.1"/>
    <property type="molecule type" value="Genomic_DNA"/>
</dbReference>
<comment type="caution">
    <text evidence="2">The sequence shown here is derived from an EMBL/GenBank/DDBJ whole genome shotgun (WGS) entry which is preliminary data.</text>
</comment>
<dbReference type="Proteomes" id="UP001259659">
    <property type="component" value="Unassembled WGS sequence"/>
</dbReference>
<dbReference type="InterPro" id="IPR058368">
    <property type="entry name" value="DUF8055"/>
</dbReference>
<reference evidence="2 3" key="1">
    <citation type="submission" date="2022-06" db="EMBL/GenBank/DDBJ databases">
        <title>Haloarcula sp. a new haloarchaeum isolate from saline soil.</title>
        <authorList>
            <person name="Strakova D."/>
            <person name="Galisteo C."/>
            <person name="Sanchez-Porro C."/>
            <person name="Ventosa A."/>
        </authorList>
    </citation>
    <scope>NUCLEOTIDE SEQUENCE [LARGE SCALE GENOMIC DNA]</scope>
    <source>
        <strain evidence="2 3">S1CR25-12</strain>
    </source>
</reference>
<accession>A0ABU2FAM4</accession>
<name>A0ABU2FAM4_9EURY</name>
<dbReference type="RefSeq" id="WP_310918332.1">
    <property type="nucleotide sequence ID" value="NZ_JAMQON010000001.1"/>
</dbReference>
<keyword evidence="3" id="KW-1185">Reference proteome</keyword>
<organism evidence="2 3">
    <name type="scientific">Haloarcula saliterrae</name>
    <dbReference type="NCBI Taxonomy" id="2950534"/>
    <lineage>
        <taxon>Archaea</taxon>
        <taxon>Methanobacteriati</taxon>
        <taxon>Methanobacteriota</taxon>
        <taxon>Stenosarchaea group</taxon>
        <taxon>Halobacteria</taxon>
        <taxon>Halobacteriales</taxon>
        <taxon>Haloarculaceae</taxon>
        <taxon>Haloarcula</taxon>
    </lineage>
</organism>
<sequence length="119" mass="13415">MAKSYPERIRRLERRAEAVADGFEPEPPDDSRALELLRTGVGPTVSVYCEARTGGSWHRFDDAEFERLEATLDRWLRLYGACYGVDLEGSYPVRTAAELLVDTRDIRDVAAVLTGVPER</sequence>
<protein>
    <recommendedName>
        <fullName evidence="1">DUF8055 domain-containing protein</fullName>
    </recommendedName>
</protein>
<evidence type="ECO:0000313" key="2">
    <source>
        <dbReference type="EMBL" id="MDS0258771.1"/>
    </source>
</evidence>
<dbReference type="Pfam" id="PF26240">
    <property type="entry name" value="DUF8055"/>
    <property type="match status" value="1"/>
</dbReference>
<evidence type="ECO:0000259" key="1">
    <source>
        <dbReference type="Pfam" id="PF26240"/>
    </source>
</evidence>
<evidence type="ECO:0000313" key="3">
    <source>
        <dbReference type="Proteomes" id="UP001259659"/>
    </source>
</evidence>
<gene>
    <name evidence="2" type="ORF">NDI56_05115</name>
</gene>
<proteinExistence type="predicted"/>